<dbReference type="NCBIfam" id="NF047719">
    <property type="entry name" value="SCO6745_fam_HTH"/>
    <property type="match status" value="1"/>
</dbReference>
<gene>
    <name evidence="1" type="ORF">ACFSXZ_37015</name>
</gene>
<dbReference type="Proteomes" id="UP001597417">
    <property type="component" value="Unassembled WGS sequence"/>
</dbReference>
<name>A0ABW5G3Q7_9PSEU</name>
<dbReference type="EMBL" id="JBHUKR010000024">
    <property type="protein sequence ID" value="MFD2421944.1"/>
    <property type="molecule type" value="Genomic_DNA"/>
</dbReference>
<proteinExistence type="predicted"/>
<dbReference type="RefSeq" id="WP_378270793.1">
    <property type="nucleotide sequence ID" value="NZ_JBHUKR010000024.1"/>
</dbReference>
<sequence length="289" mass="30803">MDHEEARTLAYRCHRSLDSLHAMVYFAPEADERFSAAGLQPGQMGYFASRSAPMGAVEPGVVAATFYNFNPELVARHIPRAWTLASPEKILAARFDAADAALRRLLGDAVSSPEVAEAATLAREATGGCTPEGRPLYAGHAELDWPSEPHLALWHAVSLLREFRGDGHVAALVANGLGGLAALITHVATGKGFRPKAAKTIRGWSDEQWDAATAGLREKGLLDAGGALTDQGSELRRRIEDQTNAAATGPWRKLGPEKAVRLADLGRALSRQVVEAGAFPAGLFAQPRA</sequence>
<comment type="caution">
    <text evidence="1">The sequence shown here is derived from an EMBL/GenBank/DDBJ whole genome shotgun (WGS) entry which is preliminary data.</text>
</comment>
<organism evidence="1 2">
    <name type="scientific">Amycolatopsis pigmentata</name>
    <dbReference type="NCBI Taxonomy" id="450801"/>
    <lineage>
        <taxon>Bacteria</taxon>
        <taxon>Bacillati</taxon>
        <taxon>Actinomycetota</taxon>
        <taxon>Actinomycetes</taxon>
        <taxon>Pseudonocardiales</taxon>
        <taxon>Pseudonocardiaceae</taxon>
        <taxon>Amycolatopsis</taxon>
    </lineage>
</organism>
<accession>A0ABW5G3Q7</accession>
<dbReference type="Pfam" id="PF21863">
    <property type="entry name" value="HTH_67"/>
    <property type="match status" value="1"/>
</dbReference>
<protein>
    <recommendedName>
        <fullName evidence="3">SalK</fullName>
    </recommendedName>
</protein>
<dbReference type="InterPro" id="IPR054058">
    <property type="entry name" value="HTH_67"/>
</dbReference>
<evidence type="ECO:0000313" key="1">
    <source>
        <dbReference type="EMBL" id="MFD2421944.1"/>
    </source>
</evidence>
<keyword evidence="2" id="KW-1185">Reference proteome</keyword>
<reference evidence="2" key="1">
    <citation type="journal article" date="2019" name="Int. J. Syst. Evol. Microbiol.">
        <title>The Global Catalogue of Microorganisms (GCM) 10K type strain sequencing project: providing services to taxonomists for standard genome sequencing and annotation.</title>
        <authorList>
            <consortium name="The Broad Institute Genomics Platform"/>
            <consortium name="The Broad Institute Genome Sequencing Center for Infectious Disease"/>
            <person name="Wu L."/>
            <person name="Ma J."/>
        </authorList>
    </citation>
    <scope>NUCLEOTIDE SEQUENCE [LARGE SCALE GENOMIC DNA]</scope>
    <source>
        <strain evidence="2">CGMCC 4.7645</strain>
    </source>
</reference>
<evidence type="ECO:0000313" key="2">
    <source>
        <dbReference type="Proteomes" id="UP001597417"/>
    </source>
</evidence>
<evidence type="ECO:0008006" key="3">
    <source>
        <dbReference type="Google" id="ProtNLM"/>
    </source>
</evidence>